<dbReference type="EMBL" id="QMFB01000010">
    <property type="protein sequence ID" value="RAV19929.1"/>
    <property type="molecule type" value="Genomic_DNA"/>
</dbReference>
<evidence type="ECO:0000256" key="3">
    <source>
        <dbReference type="ARBA" id="ARBA00023002"/>
    </source>
</evidence>
<name>A0A329MJA2_9BACL</name>
<dbReference type="EC" id="1.6.5.-" evidence="6"/>
<evidence type="ECO:0000313" key="9">
    <source>
        <dbReference type="Proteomes" id="UP000250369"/>
    </source>
</evidence>
<organism evidence="8 9">
    <name type="scientific">Paenibacillus contaminans</name>
    <dbReference type="NCBI Taxonomy" id="450362"/>
    <lineage>
        <taxon>Bacteria</taxon>
        <taxon>Bacillati</taxon>
        <taxon>Bacillota</taxon>
        <taxon>Bacilli</taxon>
        <taxon>Bacillales</taxon>
        <taxon>Paenibacillaceae</taxon>
        <taxon>Paenibacillus</taxon>
    </lineage>
</organism>
<protein>
    <recommendedName>
        <fullName evidence="6">FMN dependent NADH:quinone oxidoreductase</fullName>
        <ecNumber evidence="6">1.6.5.-</ecNumber>
    </recommendedName>
    <alternativeName>
        <fullName evidence="6">Azo-dye reductase</fullName>
    </alternativeName>
    <alternativeName>
        <fullName evidence="6">FMN-dependent NADH-azo compound oxidoreductase</fullName>
    </alternativeName>
    <alternativeName>
        <fullName evidence="6">FMN-dependent NADH-azoreductase</fullName>
        <ecNumber evidence="6">1.7.1.17</ecNumber>
    </alternativeName>
</protein>
<dbReference type="NCBIfam" id="NF010075">
    <property type="entry name" value="PRK13556.1"/>
    <property type="match status" value="1"/>
</dbReference>
<dbReference type="GO" id="GO:0009055">
    <property type="term" value="F:electron transfer activity"/>
    <property type="evidence" value="ECO:0007669"/>
    <property type="project" value="UniProtKB-UniRule"/>
</dbReference>
<keyword evidence="2 6" id="KW-0288">FMN</keyword>
<keyword evidence="3 6" id="KW-0560">Oxidoreductase</keyword>
<dbReference type="InterPro" id="IPR023048">
    <property type="entry name" value="NADH:quinone_OxRdtase_FMN_depd"/>
</dbReference>
<keyword evidence="9" id="KW-1185">Reference proteome</keyword>
<dbReference type="PANTHER" id="PTHR43741:SF4">
    <property type="entry name" value="FMN-DEPENDENT NADH:QUINONE OXIDOREDUCTASE"/>
    <property type="match status" value="1"/>
</dbReference>
<dbReference type="HAMAP" id="MF_01216">
    <property type="entry name" value="Azoreductase_type1"/>
    <property type="match status" value="1"/>
</dbReference>
<dbReference type="PANTHER" id="PTHR43741">
    <property type="entry name" value="FMN-DEPENDENT NADH-AZOREDUCTASE 1"/>
    <property type="match status" value="1"/>
</dbReference>
<dbReference type="GO" id="GO:0016655">
    <property type="term" value="F:oxidoreductase activity, acting on NAD(P)H, quinone or similar compound as acceptor"/>
    <property type="evidence" value="ECO:0007669"/>
    <property type="project" value="InterPro"/>
</dbReference>
<gene>
    <name evidence="6" type="primary">azoR</name>
    <name evidence="8" type="ORF">DQG23_18575</name>
</gene>
<keyword evidence="4 6" id="KW-0520">NAD</keyword>
<evidence type="ECO:0000256" key="2">
    <source>
        <dbReference type="ARBA" id="ARBA00022643"/>
    </source>
</evidence>
<dbReference type="GO" id="GO:0010181">
    <property type="term" value="F:FMN binding"/>
    <property type="evidence" value="ECO:0007669"/>
    <property type="project" value="UniProtKB-UniRule"/>
</dbReference>
<comment type="catalytic activity">
    <reaction evidence="5">
        <text>N,N-dimethyl-1,4-phenylenediamine + anthranilate + 2 NAD(+) = 2-(4-dimethylaminophenyl)diazenylbenzoate + 2 NADH + 2 H(+)</text>
        <dbReference type="Rhea" id="RHEA:55872"/>
        <dbReference type="ChEBI" id="CHEBI:15378"/>
        <dbReference type="ChEBI" id="CHEBI:15783"/>
        <dbReference type="ChEBI" id="CHEBI:16567"/>
        <dbReference type="ChEBI" id="CHEBI:57540"/>
        <dbReference type="ChEBI" id="CHEBI:57945"/>
        <dbReference type="ChEBI" id="CHEBI:71579"/>
        <dbReference type="EC" id="1.7.1.17"/>
    </reaction>
    <physiologicalReaction direction="right-to-left" evidence="5">
        <dbReference type="Rhea" id="RHEA:55874"/>
    </physiologicalReaction>
</comment>
<accession>A0A329MJA2</accession>
<dbReference type="InterPro" id="IPR029039">
    <property type="entry name" value="Flavoprotein-like_sf"/>
</dbReference>
<comment type="similarity">
    <text evidence="6">Belongs to the azoreductase type 1 family.</text>
</comment>
<evidence type="ECO:0000256" key="5">
    <source>
        <dbReference type="ARBA" id="ARBA00048542"/>
    </source>
</evidence>
<reference evidence="8 9" key="1">
    <citation type="journal article" date="2009" name="Int. J. Syst. Evol. Microbiol.">
        <title>Paenibacillus contaminans sp. nov., isolated from a contaminated laboratory plate.</title>
        <authorList>
            <person name="Chou J.H."/>
            <person name="Lee J.H."/>
            <person name="Lin M.C."/>
            <person name="Chang P.S."/>
            <person name="Arun A.B."/>
            <person name="Young C.C."/>
            <person name="Chen W.M."/>
        </authorList>
    </citation>
    <scope>NUCLEOTIDE SEQUENCE [LARGE SCALE GENOMIC DNA]</scope>
    <source>
        <strain evidence="8 9">CKOBP-6</strain>
    </source>
</reference>
<keyword evidence="1 6" id="KW-0285">Flavoprotein</keyword>
<evidence type="ECO:0000256" key="6">
    <source>
        <dbReference type="HAMAP-Rule" id="MF_01216"/>
    </source>
</evidence>
<comment type="subunit">
    <text evidence="6">Homodimer.</text>
</comment>
<dbReference type="AlphaFoldDB" id="A0A329MJA2"/>
<dbReference type="RefSeq" id="WP_113032358.1">
    <property type="nucleotide sequence ID" value="NZ_QMFB01000010.1"/>
</dbReference>
<dbReference type="Pfam" id="PF02525">
    <property type="entry name" value="Flavodoxin_2"/>
    <property type="match status" value="1"/>
</dbReference>
<dbReference type="InterPro" id="IPR003680">
    <property type="entry name" value="Flavodoxin_fold"/>
</dbReference>
<dbReference type="InterPro" id="IPR050104">
    <property type="entry name" value="FMN-dep_NADH:Q_OxRdtase_AzoR1"/>
</dbReference>
<dbReference type="OrthoDB" id="9805013at2"/>
<evidence type="ECO:0000259" key="7">
    <source>
        <dbReference type="Pfam" id="PF02525"/>
    </source>
</evidence>
<comment type="caution">
    <text evidence="6">Lacks conserved residue(s) required for the propagation of feature annotation.</text>
</comment>
<dbReference type="Gene3D" id="3.40.50.360">
    <property type="match status" value="1"/>
</dbReference>
<proteinExistence type="inferred from homology"/>
<dbReference type="SUPFAM" id="SSF52218">
    <property type="entry name" value="Flavoproteins"/>
    <property type="match status" value="1"/>
</dbReference>
<dbReference type="Proteomes" id="UP000250369">
    <property type="component" value="Unassembled WGS sequence"/>
</dbReference>
<comment type="catalytic activity">
    <reaction evidence="6">
        <text>2 a quinone + NADH + H(+) = 2 a 1,4-benzosemiquinone + NAD(+)</text>
        <dbReference type="Rhea" id="RHEA:65952"/>
        <dbReference type="ChEBI" id="CHEBI:15378"/>
        <dbReference type="ChEBI" id="CHEBI:57540"/>
        <dbReference type="ChEBI" id="CHEBI:57945"/>
        <dbReference type="ChEBI" id="CHEBI:132124"/>
        <dbReference type="ChEBI" id="CHEBI:134225"/>
    </reaction>
</comment>
<evidence type="ECO:0000256" key="1">
    <source>
        <dbReference type="ARBA" id="ARBA00022630"/>
    </source>
</evidence>
<comment type="function">
    <text evidence="6">Quinone reductase that provides resistance to thiol-specific stress caused by electrophilic quinones.</text>
</comment>
<comment type="function">
    <text evidence="6">Also exhibits azoreductase activity. Catalyzes the reductive cleavage of the azo bond in aromatic azo compounds to the corresponding amines.</text>
</comment>
<evidence type="ECO:0000313" key="8">
    <source>
        <dbReference type="EMBL" id="RAV19929.1"/>
    </source>
</evidence>
<dbReference type="EC" id="1.7.1.17" evidence="6"/>
<comment type="cofactor">
    <cofactor evidence="6">
        <name>FMN</name>
        <dbReference type="ChEBI" id="CHEBI:58210"/>
    </cofactor>
    <text evidence="6">Binds 1 FMN per subunit.</text>
</comment>
<dbReference type="GO" id="GO:0016652">
    <property type="term" value="F:oxidoreductase activity, acting on NAD(P)H as acceptor"/>
    <property type="evidence" value="ECO:0007669"/>
    <property type="project" value="UniProtKB-UniRule"/>
</dbReference>
<evidence type="ECO:0000256" key="4">
    <source>
        <dbReference type="ARBA" id="ARBA00023027"/>
    </source>
</evidence>
<sequence length="208" mass="23416">MAKVLFINSNDRPADQAVSVQMHQAFLQSYREANPQDEITELHLFDAELPYYGNTMITGLFKLRQNMEPTEDERKLAEIANFYFDQFMAAEKIVFAFPLWNSTVPAPLVTYISYLAQAGKMFRYTPEGPVGMAADKKVMLLCARGGDYSSEQMAAMEMAMNFVKSAIHLWGIHTPETVVIEGHNQYPDRAKEIVAEGLKETAAAGSRF</sequence>
<feature type="domain" description="Flavodoxin-like fold" evidence="7">
    <location>
        <begin position="3"/>
        <end position="201"/>
    </location>
</feature>
<comment type="caution">
    <text evidence="8">The sequence shown here is derived from an EMBL/GenBank/DDBJ whole genome shotgun (WGS) entry which is preliminary data.</text>
</comment>